<reference evidence="4" key="3">
    <citation type="journal article" date="2017" name="ISME J.">
        <title>Discovery of anaerobic lithoheterotrophic haloarchaea, ubiquitous in hypersaline habitats.</title>
        <authorList>
            <person name="Sorokin D.Y."/>
            <person name="Messina E."/>
            <person name="Smedile F."/>
            <person name="Roman P."/>
            <person name="Damste J.S.S."/>
            <person name="Ciordia S."/>
            <person name="Mena M.C."/>
            <person name="Ferrer M."/>
            <person name="Golyshin P.N."/>
            <person name="Kublanov I.V."/>
            <person name="Samarov N.I."/>
            <person name="Toshchakov S.V."/>
            <person name="La Cono V."/>
            <person name="Yakimov M.M."/>
        </authorList>
    </citation>
    <scope>NUCLEOTIDE SEQUENCE</scope>
    <source>
        <strain evidence="4">HSR6</strain>
    </source>
</reference>
<dbReference type="PANTHER" id="PTHR30575">
    <property type="entry name" value="PEPTIDASE M20"/>
    <property type="match status" value="1"/>
</dbReference>
<dbReference type="EMBL" id="CP016804">
    <property type="protein sequence ID" value="APE96226.1"/>
    <property type="molecule type" value="Genomic_DNA"/>
</dbReference>
<dbReference type="Pfam" id="PF07687">
    <property type="entry name" value="M20_dimer"/>
    <property type="match status" value="1"/>
</dbReference>
<reference evidence="6" key="2">
    <citation type="submission" date="2016-08" db="EMBL/GenBank/DDBJ databases">
        <title>Discovery of first anaerobic lithoheterotrophic haloarchae widely represented in hypersaline habitats.</title>
        <authorList>
            <person name="Sorokin D.Y."/>
            <person name="Kublanov I.V."/>
            <person name="Roman P."/>
            <person name="Sinninghe Damste J.S."/>
            <person name="Golyshin P.N."/>
            <person name="Rojo D."/>
            <person name="Ciordia S."/>
            <person name="Mena Md.C."/>
            <person name="Ferrer M."/>
            <person name="Smedile F."/>
            <person name="Messina E."/>
            <person name="La Cono V."/>
            <person name="Yakimov M.M."/>
        </authorList>
    </citation>
    <scope>NUCLEOTIDE SEQUENCE [LARGE SCALE GENOMIC DNA]</scope>
    <source>
        <strain evidence="6">HSR6</strain>
    </source>
</reference>
<dbReference type="OrthoDB" id="56239at2157"/>
<keyword evidence="6" id="KW-1185">Reference proteome</keyword>
<proteinExistence type="predicted"/>
<dbReference type="FunFam" id="3.30.70.360:FF:000004">
    <property type="entry name" value="Peptidase M20 domain-containing protein 2"/>
    <property type="match status" value="1"/>
</dbReference>
<dbReference type="GO" id="GO:0016805">
    <property type="term" value="F:dipeptidase activity"/>
    <property type="evidence" value="ECO:0007669"/>
    <property type="project" value="TreeGrafter"/>
</dbReference>
<dbReference type="NCBIfam" id="TIGR01891">
    <property type="entry name" value="amidohydrolases"/>
    <property type="match status" value="1"/>
</dbReference>
<protein>
    <submittedName>
        <fullName evidence="3">Amidohydrolase</fullName>
    </submittedName>
</protein>
<dbReference type="SUPFAM" id="SSF55031">
    <property type="entry name" value="Bacterial exopeptidase dimerisation domain"/>
    <property type="match status" value="1"/>
</dbReference>
<dbReference type="PATRIC" id="fig|1855411.3.peg.1729"/>
<accession>A0A1D8S6D0</accession>
<keyword evidence="3" id="KW-0378">Hydrolase</keyword>
<dbReference type="PIRSF" id="PIRSF037227">
    <property type="entry name" value="Aminobenzoyl-glu_utiliz_pB"/>
    <property type="match status" value="1"/>
</dbReference>
<sequence length="473" mass="50944">MGKSRVYDAVESEYDRLLTLARDIWEQPELGLEEEHAAYRLRTTLAEAGFEVERGVGGMPTAFVASYGTGDPTIGILGEYDALPELSQTVSTCREPVEVGEPGHGCGHNLFGVAGVGAALALKEALDRGEIEGTIRFYGTPAEETIVGKVYMARAGVFDDLDAALTWHPCDVTGPQRTSSLAVDSVKYSFEGTPAHAAQSPTAGRSALDAVQLMNTGVEYLREHIPDKARIHYTITEGGGAPNVVPAEATAWYFVRAPTRPQVDRLSQRVQQIAEGAALMTDTTVTRNYITGAYELLTNDTLADLLWETFEELGPIDYSAADREFAAELHDTIDEAALDARLKDLPADAARAVEGESLYSTPLERTDDAPLMLGSTDVSDVSWITPTAQFRAASWPVGTRPHTWQAVAASGGFGRKSAPYAAKVLAGTAYDLFTDPKRLEAAWAEFENATGDRSYESPLPDDAEPPFGVGFSP</sequence>
<evidence type="ECO:0000313" key="4">
    <source>
        <dbReference type="EMBL" id="APE96226.1"/>
    </source>
</evidence>
<dbReference type="GO" id="GO:0071713">
    <property type="term" value="F:para-aminobenzoyl-glutamate hydrolase activity"/>
    <property type="evidence" value="ECO:0007669"/>
    <property type="project" value="TreeGrafter"/>
</dbReference>
<dbReference type="AlphaFoldDB" id="A0A1D8S6D0"/>
<dbReference type="GeneID" id="30418321"/>
<dbReference type="PANTHER" id="PTHR30575:SF0">
    <property type="entry name" value="XAA-ARG DIPEPTIDASE"/>
    <property type="match status" value="1"/>
</dbReference>
<dbReference type="Proteomes" id="UP000186165">
    <property type="component" value="Chromosome"/>
</dbReference>
<dbReference type="SUPFAM" id="SSF53187">
    <property type="entry name" value="Zn-dependent exopeptidases"/>
    <property type="match status" value="1"/>
</dbReference>
<reference evidence="3 5" key="1">
    <citation type="submission" date="2016-06" db="EMBL/GenBank/DDBJ databases">
        <title>Discovery of anaerobic lithoheterotrophic haloarchaeon capable of sulfur respiration by hydrogen and formate.</title>
        <authorList>
            <person name="Sorokin D.Y."/>
            <person name="Kublanov I.V."/>
            <person name="Roman P."/>
            <person name="Sinninghe Damste J.S."/>
            <person name="Golyshin P.N."/>
            <person name="Rojo D."/>
            <person name="Ciordia S."/>
            <person name="Mena Md.C."/>
            <person name="Ferrer M."/>
            <person name="Smedile F."/>
            <person name="Messina E."/>
            <person name="La Cono V."/>
            <person name="Yakimov M.M."/>
        </authorList>
    </citation>
    <scope>NUCLEOTIDE SEQUENCE [LARGE SCALE GENOMIC DNA]</scope>
    <source>
        <strain evidence="3 5">HTSR1</strain>
    </source>
</reference>
<dbReference type="Proteomes" id="UP000185608">
    <property type="component" value="Chromosome"/>
</dbReference>
<name>A0A1D8S6D0_9EURY</name>
<dbReference type="Pfam" id="PF01546">
    <property type="entry name" value="Peptidase_M20"/>
    <property type="match status" value="1"/>
</dbReference>
<dbReference type="InterPro" id="IPR011650">
    <property type="entry name" value="Peptidase_M20_dimer"/>
</dbReference>
<dbReference type="STRING" id="1873524.HSR6_1789"/>
<gene>
    <name evidence="4" type="ORF">HSR6_1789</name>
    <name evidence="3" type="ORF">HTSR_1719</name>
</gene>
<evidence type="ECO:0000313" key="6">
    <source>
        <dbReference type="Proteomes" id="UP000186165"/>
    </source>
</evidence>
<feature type="region of interest" description="Disordered" evidence="1">
    <location>
        <begin position="450"/>
        <end position="473"/>
    </location>
</feature>
<dbReference type="InterPro" id="IPR017145">
    <property type="entry name" value="Aminobenzoyl-glu_utiliz_pB"/>
</dbReference>
<dbReference type="GO" id="GO:0046657">
    <property type="term" value="P:folic acid catabolic process"/>
    <property type="evidence" value="ECO:0007669"/>
    <property type="project" value="TreeGrafter"/>
</dbReference>
<dbReference type="InterPro" id="IPR052030">
    <property type="entry name" value="Peptidase_M20/M20A_hydrolases"/>
</dbReference>
<evidence type="ECO:0000256" key="1">
    <source>
        <dbReference type="SAM" id="MobiDB-lite"/>
    </source>
</evidence>
<dbReference type="InterPro" id="IPR036264">
    <property type="entry name" value="Bact_exopeptidase_dim_dom"/>
</dbReference>
<dbReference type="KEGG" id="hhsr:HSR6_1789"/>
<dbReference type="KEGG" id="halh:HTSR_1719"/>
<dbReference type="EMBL" id="CP016070">
    <property type="protein sequence ID" value="AOW80889.1"/>
    <property type="molecule type" value="Genomic_DNA"/>
</dbReference>
<dbReference type="GO" id="GO:0005737">
    <property type="term" value="C:cytoplasm"/>
    <property type="evidence" value="ECO:0007669"/>
    <property type="project" value="TreeGrafter"/>
</dbReference>
<dbReference type="InterPro" id="IPR002933">
    <property type="entry name" value="Peptidase_M20"/>
</dbReference>
<evidence type="ECO:0000313" key="3">
    <source>
        <dbReference type="EMBL" id="AOW80889.1"/>
    </source>
</evidence>
<dbReference type="InterPro" id="IPR017439">
    <property type="entry name" value="Amidohydrolase"/>
</dbReference>
<feature type="domain" description="Peptidase M20 dimerisation" evidence="2">
    <location>
        <begin position="186"/>
        <end position="276"/>
    </location>
</feature>
<dbReference type="Gene3D" id="3.30.70.360">
    <property type="match status" value="1"/>
</dbReference>
<accession>A0A1J1ADJ6</accession>
<dbReference type="RefSeq" id="WP_070365549.1">
    <property type="nucleotide sequence ID" value="NZ_CP016070.1"/>
</dbReference>
<dbReference type="Gene3D" id="3.40.630.10">
    <property type="entry name" value="Zn peptidases"/>
    <property type="match status" value="2"/>
</dbReference>
<evidence type="ECO:0000259" key="2">
    <source>
        <dbReference type="Pfam" id="PF07687"/>
    </source>
</evidence>
<organism evidence="3 5">
    <name type="scientific">Halodesulfurarchaeum formicicum</name>
    <dbReference type="NCBI Taxonomy" id="1873524"/>
    <lineage>
        <taxon>Archaea</taxon>
        <taxon>Methanobacteriati</taxon>
        <taxon>Methanobacteriota</taxon>
        <taxon>Stenosarchaea group</taxon>
        <taxon>Halobacteria</taxon>
        <taxon>Halobacteriales</taxon>
        <taxon>Halobacteriaceae</taxon>
        <taxon>Halodesulfurarchaeum</taxon>
    </lineage>
</organism>
<evidence type="ECO:0000313" key="5">
    <source>
        <dbReference type="Proteomes" id="UP000185608"/>
    </source>
</evidence>